<comment type="caution">
    <text evidence="1">The sequence shown here is derived from an EMBL/GenBank/DDBJ whole genome shotgun (WGS) entry which is preliminary data.</text>
</comment>
<accession>A0A318J0K6</accession>
<reference evidence="1 2" key="1">
    <citation type="submission" date="2018-05" db="EMBL/GenBank/DDBJ databases">
        <title>Genomic Encyclopedia of Type Strains, Phase IV (KMG-IV): sequencing the most valuable type-strain genomes for metagenomic binning, comparative biology and taxonomic classification.</title>
        <authorList>
            <person name="Goeker M."/>
        </authorList>
    </citation>
    <scope>NUCLEOTIDE SEQUENCE [LARGE SCALE GENOMIC DNA]</scope>
    <source>
        <strain evidence="1 2">DSM 19792</strain>
    </source>
</reference>
<keyword evidence="2" id="KW-1185">Reference proteome</keyword>
<proteinExistence type="predicted"/>
<organism evidence="1 2">
    <name type="scientific">Undibacterium pigrum</name>
    <dbReference type="NCBI Taxonomy" id="401470"/>
    <lineage>
        <taxon>Bacteria</taxon>
        <taxon>Pseudomonadati</taxon>
        <taxon>Pseudomonadota</taxon>
        <taxon>Betaproteobacteria</taxon>
        <taxon>Burkholderiales</taxon>
        <taxon>Oxalobacteraceae</taxon>
        <taxon>Undibacterium</taxon>
    </lineage>
</organism>
<dbReference type="Proteomes" id="UP000247792">
    <property type="component" value="Unassembled WGS sequence"/>
</dbReference>
<evidence type="ECO:0000313" key="1">
    <source>
        <dbReference type="EMBL" id="PXX40211.1"/>
    </source>
</evidence>
<sequence>MMRDVMTEQASITAHKVERVLWDVTTEATDLHAALSAILPDLDTRLAALRQEMPCAHGINPFQSGEYQRPYRHLRAFYQDTGAGVLAHKGTEVYAHDRDRHLAVLAQFRIDYPVRGKSLFSAAEHFALVEQKIPLAISAFEAVEDAKAACMLQQTHLKRFGNLACIPTPLLVIQWPTSARDSHLTAMRSLLSERAMRIVETSSADGLAAIIYHYPSLPLRVAHLPVELKKLGTTPWLQRLASLTAAYGLTPEQVVDRWIDLVARMLALGFLPGRTEHIGIGHCLEMQNAVIDGGFVDLGSIIPMSEVRSDAAFMEMLMAAFADLSKTVRHFMLGPVADVEAEYRNPSLLMLACLQRVVPALLQRLRSYPDLEPRLQAYLDRSEISCFSALAEEFQYLSPAMLNPAEHA</sequence>
<name>A0A318J0K6_9BURK</name>
<protein>
    <submittedName>
        <fullName evidence="1">Uncharacterized protein</fullName>
    </submittedName>
</protein>
<dbReference type="AlphaFoldDB" id="A0A318J0K6"/>
<gene>
    <name evidence="1" type="ORF">DFR42_10844</name>
</gene>
<dbReference type="OrthoDB" id="9011395at2"/>
<evidence type="ECO:0000313" key="2">
    <source>
        <dbReference type="Proteomes" id="UP000247792"/>
    </source>
</evidence>
<dbReference type="EMBL" id="QJKB01000008">
    <property type="protein sequence ID" value="PXX40211.1"/>
    <property type="molecule type" value="Genomic_DNA"/>
</dbReference>